<feature type="domain" description="Major facilitator superfamily (MFS) profile" evidence="10">
    <location>
        <begin position="63"/>
        <end position="529"/>
    </location>
</feature>
<feature type="transmembrane region" description="Helical" evidence="9">
    <location>
        <begin position="407"/>
        <end position="426"/>
    </location>
</feature>
<protein>
    <submittedName>
        <fullName evidence="11">High-affinity fructose transporter ght6</fullName>
    </submittedName>
</protein>
<feature type="region of interest" description="Disordered" evidence="8">
    <location>
        <begin position="1"/>
        <end position="45"/>
    </location>
</feature>
<feature type="transmembrane region" description="Helical" evidence="9">
    <location>
        <begin position="249"/>
        <end position="270"/>
    </location>
</feature>
<dbReference type="InterPro" id="IPR003663">
    <property type="entry name" value="Sugar/inositol_transpt"/>
</dbReference>
<dbReference type="PANTHER" id="PTHR48022">
    <property type="entry name" value="PLASTIDIC GLUCOSE TRANSPORTER 4"/>
    <property type="match status" value="1"/>
</dbReference>
<evidence type="ECO:0000256" key="2">
    <source>
        <dbReference type="ARBA" id="ARBA00010992"/>
    </source>
</evidence>
<dbReference type="AlphaFoldDB" id="A0A9Q8UVV8"/>
<evidence type="ECO:0000313" key="12">
    <source>
        <dbReference type="Proteomes" id="UP000756132"/>
    </source>
</evidence>
<dbReference type="OMA" id="INNMACP"/>
<dbReference type="CDD" id="cd17356">
    <property type="entry name" value="MFS_HXT"/>
    <property type="match status" value="1"/>
</dbReference>
<sequence>MGILGLKGKKKTSGDVTPRQDGGPSPVRDVNEKPFGAGGHDDIEKRDMDNSKVTVFRGYTLAVAAIVSIGGFIFGYDTGQISGFLEMKDFLGRFHNRGDTDTTWAFTDAVSGTIVGLLSIGTLFGALCSAPIADRFGRKICIIFWNIIFCVGVVIQIAATDKWYQVALGRWVAGLGVGGLSVLTPMYQSESAPRQIRGSMVGTYQLFITLGIFTAYAINYGTEAKQTTTVNGQEVLVGRSPTLASSAQWRIPMGVGFIFPLCMVLGIVFLPESPRWDYRNGNIERARKSIARAYGVSENHWEVHREMKEIKEKYDAEFAGGGKHVWYEIFTGPRMAYRVMLGVTLQALQQLTGANFFFYYGTTIFQATGLDNSFVTSMILGAVNFVMTFPGLLVVEKLGRRRALMWGAGWMFTCFMVFSSVGHFSLDRATPTNTPTAGTVMIVFACLFIAGYAMTWGPVIWVVVGELFPTRYRTMCMGISSASNWIWNFLISFFSPFITSAIDFRYGYIFAACSFAAIPFVYFFLMEHQGRSLEEIDTMYITHVPPRKSSKWVAPEGEDLVTADALYLTPGARDIRKADAAGMESTQQRETIPDHAVPDVSGNEIPESSGVRGHSVTQVPQVQRY</sequence>
<reference evidence="11" key="1">
    <citation type="submission" date="2021-12" db="EMBL/GenBank/DDBJ databases">
        <authorList>
            <person name="Zaccaron A."/>
            <person name="Stergiopoulos I."/>
        </authorList>
    </citation>
    <scope>NUCLEOTIDE SEQUENCE</scope>
    <source>
        <strain evidence="11">Race5_Kim</strain>
    </source>
</reference>
<dbReference type="PANTHER" id="PTHR48022:SF39">
    <property type="entry name" value="MONOSACCHARIDE TRANSPORTER, PUTATIVE-RELATED"/>
    <property type="match status" value="1"/>
</dbReference>
<dbReference type="FunFam" id="1.20.1250.20:FF:000044">
    <property type="entry name" value="Hexose transporter Hxt3p"/>
    <property type="match status" value="1"/>
</dbReference>
<dbReference type="PRINTS" id="PR00171">
    <property type="entry name" value="SUGRTRNSPORT"/>
</dbReference>
<gene>
    <name evidence="11" type="ORF">CLAFUR5_13916</name>
</gene>
<dbReference type="NCBIfam" id="TIGR00879">
    <property type="entry name" value="SP"/>
    <property type="match status" value="1"/>
</dbReference>
<dbReference type="Proteomes" id="UP000756132">
    <property type="component" value="Chromosome 12"/>
</dbReference>
<feature type="transmembrane region" description="Helical" evidence="9">
    <location>
        <begin position="55"/>
        <end position="76"/>
    </location>
</feature>
<dbReference type="InterPro" id="IPR005829">
    <property type="entry name" value="Sugar_transporter_CS"/>
</dbReference>
<evidence type="ECO:0000256" key="9">
    <source>
        <dbReference type="SAM" id="Phobius"/>
    </source>
</evidence>
<keyword evidence="3 7" id="KW-0813">Transport</keyword>
<evidence type="ECO:0000259" key="10">
    <source>
        <dbReference type="PROSITE" id="PS50850"/>
    </source>
</evidence>
<dbReference type="RefSeq" id="XP_047768752.1">
    <property type="nucleotide sequence ID" value="XM_047913064.1"/>
</dbReference>
<dbReference type="PROSITE" id="PS00216">
    <property type="entry name" value="SUGAR_TRANSPORT_1"/>
    <property type="match status" value="1"/>
</dbReference>
<evidence type="ECO:0000256" key="8">
    <source>
        <dbReference type="SAM" id="MobiDB-lite"/>
    </source>
</evidence>
<evidence type="ECO:0000256" key="7">
    <source>
        <dbReference type="RuleBase" id="RU003346"/>
    </source>
</evidence>
<feature type="transmembrane region" description="Helical" evidence="9">
    <location>
        <begin position="109"/>
        <end position="128"/>
    </location>
</feature>
<dbReference type="KEGG" id="ffu:CLAFUR5_13916"/>
<dbReference type="SUPFAM" id="SSF103473">
    <property type="entry name" value="MFS general substrate transporter"/>
    <property type="match status" value="1"/>
</dbReference>
<dbReference type="Gene3D" id="1.20.1250.20">
    <property type="entry name" value="MFS general substrate transporter like domains"/>
    <property type="match status" value="1"/>
</dbReference>
<comment type="similarity">
    <text evidence="2 7">Belongs to the major facilitator superfamily. Sugar transporter (TC 2.A.1.1) family.</text>
</comment>
<dbReference type="InterPro" id="IPR050360">
    <property type="entry name" value="MFS_Sugar_Transporters"/>
</dbReference>
<feature type="transmembrane region" description="Helical" evidence="9">
    <location>
        <begin position="339"/>
        <end position="361"/>
    </location>
</feature>
<proteinExistence type="inferred from homology"/>
<keyword evidence="12" id="KW-1185">Reference proteome</keyword>
<dbReference type="InterPro" id="IPR005828">
    <property type="entry name" value="MFS_sugar_transport-like"/>
</dbReference>
<keyword evidence="4 9" id="KW-0812">Transmembrane</keyword>
<feature type="region of interest" description="Disordered" evidence="8">
    <location>
        <begin position="579"/>
        <end position="625"/>
    </location>
</feature>
<evidence type="ECO:0000313" key="11">
    <source>
        <dbReference type="EMBL" id="UJO24386.1"/>
    </source>
</evidence>
<feature type="compositionally biased region" description="Polar residues" evidence="8">
    <location>
        <begin position="615"/>
        <end position="625"/>
    </location>
</feature>
<evidence type="ECO:0000256" key="1">
    <source>
        <dbReference type="ARBA" id="ARBA00004141"/>
    </source>
</evidence>
<evidence type="ECO:0000256" key="3">
    <source>
        <dbReference type="ARBA" id="ARBA00022448"/>
    </source>
</evidence>
<feature type="transmembrane region" description="Helical" evidence="9">
    <location>
        <begin position="140"/>
        <end position="159"/>
    </location>
</feature>
<dbReference type="PROSITE" id="PS50850">
    <property type="entry name" value="MFS"/>
    <property type="match status" value="1"/>
</dbReference>
<feature type="transmembrane region" description="Helical" evidence="9">
    <location>
        <begin position="199"/>
        <end position="218"/>
    </location>
</feature>
<dbReference type="InterPro" id="IPR020846">
    <property type="entry name" value="MFS_dom"/>
</dbReference>
<accession>A0A9Q8UVV8</accession>
<dbReference type="InterPro" id="IPR036259">
    <property type="entry name" value="MFS_trans_sf"/>
</dbReference>
<feature type="transmembrane region" description="Helical" evidence="9">
    <location>
        <begin position="508"/>
        <end position="525"/>
    </location>
</feature>
<name>A0A9Q8UVV8_PASFU</name>
<dbReference type="OrthoDB" id="2241241at2759"/>
<feature type="transmembrane region" description="Helical" evidence="9">
    <location>
        <begin position="171"/>
        <end position="187"/>
    </location>
</feature>
<dbReference type="PROSITE" id="PS00217">
    <property type="entry name" value="SUGAR_TRANSPORT_2"/>
    <property type="match status" value="1"/>
</dbReference>
<dbReference type="GO" id="GO:0005351">
    <property type="term" value="F:carbohydrate:proton symporter activity"/>
    <property type="evidence" value="ECO:0007669"/>
    <property type="project" value="TreeGrafter"/>
</dbReference>
<dbReference type="EMBL" id="CP090174">
    <property type="protein sequence ID" value="UJO24386.1"/>
    <property type="molecule type" value="Genomic_DNA"/>
</dbReference>
<dbReference type="Pfam" id="PF00083">
    <property type="entry name" value="Sugar_tr"/>
    <property type="match status" value="1"/>
</dbReference>
<comment type="subcellular location">
    <subcellularLocation>
        <location evidence="1">Membrane</location>
        <topology evidence="1">Multi-pass membrane protein</topology>
    </subcellularLocation>
</comment>
<keyword evidence="5 9" id="KW-1133">Transmembrane helix</keyword>
<dbReference type="GO" id="GO:0016020">
    <property type="term" value="C:membrane"/>
    <property type="evidence" value="ECO:0007669"/>
    <property type="project" value="UniProtKB-SubCell"/>
</dbReference>
<evidence type="ECO:0000256" key="4">
    <source>
        <dbReference type="ARBA" id="ARBA00022692"/>
    </source>
</evidence>
<keyword evidence="6 9" id="KW-0472">Membrane</keyword>
<dbReference type="GeneID" id="71993794"/>
<evidence type="ECO:0000256" key="5">
    <source>
        <dbReference type="ARBA" id="ARBA00022989"/>
    </source>
</evidence>
<feature type="transmembrane region" description="Helical" evidence="9">
    <location>
        <begin position="373"/>
        <end position="395"/>
    </location>
</feature>
<organism evidence="11 12">
    <name type="scientific">Passalora fulva</name>
    <name type="common">Tomato leaf mold</name>
    <name type="synonym">Cladosporium fulvum</name>
    <dbReference type="NCBI Taxonomy" id="5499"/>
    <lineage>
        <taxon>Eukaryota</taxon>
        <taxon>Fungi</taxon>
        <taxon>Dikarya</taxon>
        <taxon>Ascomycota</taxon>
        <taxon>Pezizomycotina</taxon>
        <taxon>Dothideomycetes</taxon>
        <taxon>Dothideomycetidae</taxon>
        <taxon>Mycosphaerellales</taxon>
        <taxon>Mycosphaerellaceae</taxon>
        <taxon>Fulvia</taxon>
    </lineage>
</organism>
<feature type="transmembrane region" description="Helical" evidence="9">
    <location>
        <begin position="485"/>
        <end position="502"/>
    </location>
</feature>
<evidence type="ECO:0000256" key="6">
    <source>
        <dbReference type="ARBA" id="ARBA00023136"/>
    </source>
</evidence>
<feature type="transmembrane region" description="Helical" evidence="9">
    <location>
        <begin position="438"/>
        <end position="464"/>
    </location>
</feature>
<reference evidence="11" key="2">
    <citation type="journal article" date="2022" name="Microb. Genom.">
        <title>A chromosome-scale genome assembly of the tomato pathogen Cladosporium fulvum reveals a compartmentalized genome architecture and the presence of a dispensable chromosome.</title>
        <authorList>
            <person name="Zaccaron A.Z."/>
            <person name="Chen L.H."/>
            <person name="Samaras A."/>
            <person name="Stergiopoulos I."/>
        </authorList>
    </citation>
    <scope>NUCLEOTIDE SEQUENCE</scope>
    <source>
        <strain evidence="11">Race5_Kim</strain>
    </source>
</reference>